<protein>
    <recommendedName>
        <fullName evidence="4">Secreted protein</fullName>
    </recommendedName>
</protein>
<reference evidence="2" key="1">
    <citation type="journal article" date="2021" name="Mol. Plant Microbe Interact.">
        <title>Complete Genome Sequence of the Plant-Pathogenic Fungus Colletotrichum lupini.</title>
        <authorList>
            <person name="Baroncelli R."/>
            <person name="Pensec F."/>
            <person name="Da Lio D."/>
            <person name="Boufleur T."/>
            <person name="Vicente I."/>
            <person name="Sarrocco S."/>
            <person name="Picot A."/>
            <person name="Baraldi E."/>
            <person name="Sukno S."/>
            <person name="Thon M."/>
            <person name="Le Floch G."/>
        </authorList>
    </citation>
    <scope>NUCLEOTIDE SEQUENCE</scope>
    <source>
        <strain evidence="2">IMI 504893</strain>
    </source>
</reference>
<evidence type="ECO:0000256" key="1">
    <source>
        <dbReference type="SAM" id="SignalP"/>
    </source>
</evidence>
<feature type="signal peptide" evidence="1">
    <location>
        <begin position="1"/>
        <end position="22"/>
    </location>
</feature>
<proteinExistence type="predicted"/>
<keyword evidence="1" id="KW-0732">Signal</keyword>
<evidence type="ECO:0008006" key="4">
    <source>
        <dbReference type="Google" id="ProtNLM"/>
    </source>
</evidence>
<dbReference type="EMBL" id="CP019475">
    <property type="protein sequence ID" value="UQC79870.1"/>
    <property type="molecule type" value="Genomic_DNA"/>
</dbReference>
<dbReference type="AlphaFoldDB" id="A0A9Q8SMZ7"/>
<feature type="chain" id="PRO_5040186059" description="Secreted protein" evidence="1">
    <location>
        <begin position="23"/>
        <end position="89"/>
    </location>
</feature>
<dbReference type="Proteomes" id="UP000830671">
    <property type="component" value="Chromosome 3"/>
</dbReference>
<sequence length="89" mass="10076">MMMMMMMMKMLIILTGNHGLHGSLQCSPAEFRPAQTRHHRTRKISCKRFPVLEQVQALLERASKRGEEFVPHELSIGPKVPFSAISSGL</sequence>
<dbReference type="GeneID" id="73339368"/>
<keyword evidence="3" id="KW-1185">Reference proteome</keyword>
<evidence type="ECO:0000313" key="3">
    <source>
        <dbReference type="Proteomes" id="UP000830671"/>
    </source>
</evidence>
<dbReference type="KEGG" id="clup:CLUP02_05351"/>
<gene>
    <name evidence="2" type="ORF">CLUP02_05351</name>
</gene>
<organism evidence="2 3">
    <name type="scientific">Colletotrichum lupini</name>
    <dbReference type="NCBI Taxonomy" id="145971"/>
    <lineage>
        <taxon>Eukaryota</taxon>
        <taxon>Fungi</taxon>
        <taxon>Dikarya</taxon>
        <taxon>Ascomycota</taxon>
        <taxon>Pezizomycotina</taxon>
        <taxon>Sordariomycetes</taxon>
        <taxon>Hypocreomycetidae</taxon>
        <taxon>Glomerellales</taxon>
        <taxon>Glomerellaceae</taxon>
        <taxon>Colletotrichum</taxon>
        <taxon>Colletotrichum acutatum species complex</taxon>
    </lineage>
</organism>
<dbReference type="RefSeq" id="XP_049141501.1">
    <property type="nucleotide sequence ID" value="XM_049284358.1"/>
</dbReference>
<evidence type="ECO:0000313" key="2">
    <source>
        <dbReference type="EMBL" id="UQC79870.1"/>
    </source>
</evidence>
<name>A0A9Q8SMZ7_9PEZI</name>
<accession>A0A9Q8SMZ7</accession>